<evidence type="ECO:0000259" key="3">
    <source>
        <dbReference type="PROSITE" id="PS50943"/>
    </source>
</evidence>
<name>A0A0F9PRX8_9ZZZZ</name>
<dbReference type="Pfam" id="PF12844">
    <property type="entry name" value="HTH_19"/>
    <property type="match status" value="1"/>
</dbReference>
<dbReference type="InterPro" id="IPR010982">
    <property type="entry name" value="Lambda_DNA-bd_dom_sf"/>
</dbReference>
<reference evidence="4" key="1">
    <citation type="journal article" date="2015" name="Nature">
        <title>Complex archaea that bridge the gap between prokaryotes and eukaryotes.</title>
        <authorList>
            <person name="Spang A."/>
            <person name="Saw J.H."/>
            <person name="Jorgensen S.L."/>
            <person name="Zaremba-Niedzwiedzka K."/>
            <person name="Martijn J."/>
            <person name="Lind A.E."/>
            <person name="van Eijk R."/>
            <person name="Schleper C."/>
            <person name="Guy L."/>
            <person name="Ettema T.J."/>
        </authorList>
    </citation>
    <scope>NUCLEOTIDE SEQUENCE</scope>
</reference>
<protein>
    <recommendedName>
        <fullName evidence="3">HTH cro/C1-type domain-containing protein</fullName>
    </recommendedName>
</protein>
<sequence length="88" mass="9845">MATGERIKQLRVDRGLSQMKMARALGLSRFTITGWENDKRIPHWANLQQLAEYFGVSVKFLLYGENGPQAAHSRPSEPEAGQDTGESI</sequence>
<dbReference type="PANTHER" id="PTHR46558">
    <property type="entry name" value="TRACRIPTIONAL REGULATORY PROTEIN-RELATED-RELATED"/>
    <property type="match status" value="1"/>
</dbReference>
<gene>
    <name evidence="4" type="ORF">LCGC14_1183590</name>
</gene>
<dbReference type="CDD" id="cd00093">
    <property type="entry name" value="HTH_XRE"/>
    <property type="match status" value="1"/>
</dbReference>
<feature type="domain" description="HTH cro/C1-type" evidence="3">
    <location>
        <begin position="7"/>
        <end position="61"/>
    </location>
</feature>
<proteinExistence type="predicted"/>
<evidence type="ECO:0000313" key="4">
    <source>
        <dbReference type="EMBL" id="KKM95897.1"/>
    </source>
</evidence>
<dbReference type="PANTHER" id="PTHR46558:SF11">
    <property type="entry name" value="HTH-TYPE TRANSCRIPTIONAL REGULATOR XRE"/>
    <property type="match status" value="1"/>
</dbReference>
<organism evidence="4">
    <name type="scientific">marine sediment metagenome</name>
    <dbReference type="NCBI Taxonomy" id="412755"/>
    <lineage>
        <taxon>unclassified sequences</taxon>
        <taxon>metagenomes</taxon>
        <taxon>ecological metagenomes</taxon>
    </lineage>
</organism>
<dbReference type="GO" id="GO:0003677">
    <property type="term" value="F:DNA binding"/>
    <property type="evidence" value="ECO:0007669"/>
    <property type="project" value="UniProtKB-KW"/>
</dbReference>
<dbReference type="Gene3D" id="1.10.260.40">
    <property type="entry name" value="lambda repressor-like DNA-binding domains"/>
    <property type="match status" value="1"/>
</dbReference>
<dbReference type="EMBL" id="LAZR01005950">
    <property type="protein sequence ID" value="KKM95897.1"/>
    <property type="molecule type" value="Genomic_DNA"/>
</dbReference>
<evidence type="ECO:0000256" key="1">
    <source>
        <dbReference type="ARBA" id="ARBA00023125"/>
    </source>
</evidence>
<feature type="region of interest" description="Disordered" evidence="2">
    <location>
        <begin position="67"/>
        <end position="88"/>
    </location>
</feature>
<dbReference type="SUPFAM" id="SSF47413">
    <property type="entry name" value="lambda repressor-like DNA-binding domains"/>
    <property type="match status" value="1"/>
</dbReference>
<dbReference type="PROSITE" id="PS50943">
    <property type="entry name" value="HTH_CROC1"/>
    <property type="match status" value="1"/>
</dbReference>
<keyword evidence="1" id="KW-0238">DNA-binding</keyword>
<dbReference type="InterPro" id="IPR001387">
    <property type="entry name" value="Cro/C1-type_HTH"/>
</dbReference>
<evidence type="ECO:0000256" key="2">
    <source>
        <dbReference type="SAM" id="MobiDB-lite"/>
    </source>
</evidence>
<comment type="caution">
    <text evidence="4">The sequence shown here is derived from an EMBL/GenBank/DDBJ whole genome shotgun (WGS) entry which is preliminary data.</text>
</comment>
<accession>A0A0F9PRX8</accession>
<dbReference type="AlphaFoldDB" id="A0A0F9PRX8"/>
<dbReference type="SMART" id="SM00530">
    <property type="entry name" value="HTH_XRE"/>
    <property type="match status" value="1"/>
</dbReference>